<dbReference type="InterPro" id="IPR029063">
    <property type="entry name" value="SAM-dependent_MTases_sf"/>
</dbReference>
<dbReference type="AlphaFoldDB" id="A0A3N4IPP1"/>
<sequence>MKRVREWEEAPAEPFEHSYTGIGGHAESQDVLTSYSDQHSDRNRKRRKGKGRARQQPQDGITNYHSVDEVPPRLKKYWDQRYELFSKYDEDVWMTENSWFEVTPESAAIAMANRLLSSFSEPTVVLDAFAGVGGNSIQFAMHPMCKHVYAIEIDPIAVECAKHNAQVYGVAHKITFTNMDTFEFFNSGKINGEDVHIDAIFMSPPWGGPQYSSHDVFDLERLKPYPFSKIYNEASKITSNLAFFLPRTSDLNQLADYAMPGERITAVHYCLGYRSKGLCSYHGILGTDHSYHVDDPDIALREDRQTL</sequence>
<dbReference type="OrthoDB" id="194443at2759"/>
<feature type="region of interest" description="Disordered" evidence="8">
    <location>
        <begin position="1"/>
        <end position="66"/>
    </location>
</feature>
<organism evidence="9 10">
    <name type="scientific">Ascobolus immersus RN42</name>
    <dbReference type="NCBI Taxonomy" id="1160509"/>
    <lineage>
        <taxon>Eukaryota</taxon>
        <taxon>Fungi</taxon>
        <taxon>Dikarya</taxon>
        <taxon>Ascomycota</taxon>
        <taxon>Pezizomycotina</taxon>
        <taxon>Pezizomycetes</taxon>
        <taxon>Pezizales</taxon>
        <taxon>Ascobolaceae</taxon>
        <taxon>Ascobolus</taxon>
    </lineage>
</organism>
<evidence type="ECO:0000256" key="2">
    <source>
        <dbReference type="ARBA" id="ARBA00025783"/>
    </source>
</evidence>
<reference evidence="9 10" key="1">
    <citation type="journal article" date="2018" name="Nat. Ecol. Evol.">
        <title>Pezizomycetes genomes reveal the molecular basis of ectomycorrhizal truffle lifestyle.</title>
        <authorList>
            <person name="Murat C."/>
            <person name="Payen T."/>
            <person name="Noel B."/>
            <person name="Kuo A."/>
            <person name="Morin E."/>
            <person name="Chen J."/>
            <person name="Kohler A."/>
            <person name="Krizsan K."/>
            <person name="Balestrini R."/>
            <person name="Da Silva C."/>
            <person name="Montanini B."/>
            <person name="Hainaut M."/>
            <person name="Levati E."/>
            <person name="Barry K.W."/>
            <person name="Belfiori B."/>
            <person name="Cichocki N."/>
            <person name="Clum A."/>
            <person name="Dockter R.B."/>
            <person name="Fauchery L."/>
            <person name="Guy J."/>
            <person name="Iotti M."/>
            <person name="Le Tacon F."/>
            <person name="Lindquist E.A."/>
            <person name="Lipzen A."/>
            <person name="Malagnac F."/>
            <person name="Mello A."/>
            <person name="Molinier V."/>
            <person name="Miyauchi S."/>
            <person name="Poulain J."/>
            <person name="Riccioni C."/>
            <person name="Rubini A."/>
            <person name="Sitrit Y."/>
            <person name="Splivallo R."/>
            <person name="Traeger S."/>
            <person name="Wang M."/>
            <person name="Zifcakova L."/>
            <person name="Wipf D."/>
            <person name="Zambonelli A."/>
            <person name="Paolocci F."/>
            <person name="Nowrousian M."/>
            <person name="Ottonello S."/>
            <person name="Baldrian P."/>
            <person name="Spatafora J.W."/>
            <person name="Henrissat B."/>
            <person name="Nagy L.G."/>
            <person name="Aury J.M."/>
            <person name="Wincker P."/>
            <person name="Grigoriev I.V."/>
            <person name="Bonfante P."/>
            <person name="Martin F.M."/>
        </authorList>
    </citation>
    <scope>NUCLEOTIDE SEQUENCE [LARGE SCALE GENOMIC DNA]</scope>
    <source>
        <strain evidence="9 10">RN42</strain>
    </source>
</reference>
<keyword evidence="9" id="KW-0808">Transferase</keyword>
<dbReference type="PANTHER" id="PTHR14741">
    <property type="entry name" value="S-ADENOSYLMETHIONINE-DEPENDENT METHYLTRANSFERASE RELATED"/>
    <property type="match status" value="1"/>
</dbReference>
<dbReference type="InterPro" id="IPR019012">
    <property type="entry name" value="RNA_cap_Gua-N2-MeTrfase"/>
</dbReference>
<keyword evidence="10" id="KW-1185">Reference proteome</keyword>
<dbReference type="GO" id="GO:0005634">
    <property type="term" value="C:nucleus"/>
    <property type="evidence" value="ECO:0007669"/>
    <property type="project" value="TreeGrafter"/>
</dbReference>
<protein>
    <recommendedName>
        <fullName evidence="1">Trimethylguanosine synthase</fullName>
    </recommendedName>
    <alternativeName>
        <fullName evidence="7">Cap-specific guanine-N(2) methyltransferase</fullName>
    </alternativeName>
</protein>
<evidence type="ECO:0000313" key="9">
    <source>
        <dbReference type="EMBL" id="RPA83584.1"/>
    </source>
</evidence>
<dbReference type="SUPFAM" id="SSF53335">
    <property type="entry name" value="S-adenosyl-L-methionine-dependent methyltransferases"/>
    <property type="match status" value="1"/>
</dbReference>
<dbReference type="GO" id="GO:0071164">
    <property type="term" value="F:RNA cap trimethylguanosine synthase activity"/>
    <property type="evidence" value="ECO:0007669"/>
    <property type="project" value="TreeGrafter"/>
</dbReference>
<feature type="compositionally biased region" description="Basic residues" evidence="8">
    <location>
        <begin position="42"/>
        <end position="53"/>
    </location>
</feature>
<comment type="catalytic activity">
    <reaction evidence="4">
        <text>a 5'-end (N(7)-methyl 5'-triphosphoguanosine)-ribonucleoside in snoRNA + S-adenosyl-L-methionine = a 5'-end (N(2),N(7)-dimethyl 5'-triphosphoguanosine)-ribonucleoside in snoRNA + S-adenosyl-L-homocysteine + H(+)</text>
        <dbReference type="Rhea" id="RHEA:78475"/>
        <dbReference type="Rhea" id="RHEA-COMP:19086"/>
        <dbReference type="Rhea" id="RHEA-COMP:19088"/>
        <dbReference type="ChEBI" id="CHEBI:15378"/>
        <dbReference type="ChEBI" id="CHEBI:57856"/>
        <dbReference type="ChEBI" id="CHEBI:59789"/>
        <dbReference type="ChEBI" id="CHEBI:156461"/>
        <dbReference type="ChEBI" id="CHEBI:172880"/>
    </reaction>
    <physiologicalReaction direction="left-to-right" evidence="4">
        <dbReference type="Rhea" id="RHEA:78476"/>
    </physiologicalReaction>
</comment>
<keyword evidence="9" id="KW-0489">Methyltransferase</keyword>
<comment type="catalytic activity">
    <reaction evidence="3">
        <text>a 5'-end (N(2),N(7)-dimethyl 5'-triphosphoguanosine)-ribonucleoside in snoRNA + S-adenosyl-L-methionine = a 5'-end (N(2),N(2),N(7)-trimethyl 5'-triphosphoguanosine)-ribonucleoside in snoRNA + S-adenosyl-L-homocysteine + H(+)</text>
        <dbReference type="Rhea" id="RHEA:78507"/>
        <dbReference type="Rhea" id="RHEA-COMP:19088"/>
        <dbReference type="Rhea" id="RHEA-COMP:19090"/>
        <dbReference type="ChEBI" id="CHEBI:15378"/>
        <dbReference type="ChEBI" id="CHEBI:57856"/>
        <dbReference type="ChEBI" id="CHEBI:59789"/>
        <dbReference type="ChEBI" id="CHEBI:167623"/>
        <dbReference type="ChEBI" id="CHEBI:172880"/>
    </reaction>
    <physiologicalReaction direction="left-to-right" evidence="3">
        <dbReference type="Rhea" id="RHEA:78508"/>
    </physiologicalReaction>
</comment>
<proteinExistence type="inferred from homology"/>
<gene>
    <name evidence="9" type="ORF">BJ508DRAFT_236901</name>
</gene>
<dbReference type="Pfam" id="PF09445">
    <property type="entry name" value="Methyltransf_15"/>
    <property type="match status" value="1"/>
</dbReference>
<dbReference type="EMBL" id="ML119663">
    <property type="protein sequence ID" value="RPA83584.1"/>
    <property type="molecule type" value="Genomic_DNA"/>
</dbReference>
<evidence type="ECO:0000256" key="5">
    <source>
        <dbReference type="ARBA" id="ARBA00048763"/>
    </source>
</evidence>
<evidence type="ECO:0000256" key="1">
    <source>
        <dbReference type="ARBA" id="ARBA00018517"/>
    </source>
</evidence>
<evidence type="ECO:0000256" key="4">
    <source>
        <dbReference type="ARBA" id="ARBA00048740"/>
    </source>
</evidence>
<dbReference type="CDD" id="cd02440">
    <property type="entry name" value="AdoMet_MTases"/>
    <property type="match status" value="1"/>
</dbReference>
<dbReference type="PANTHER" id="PTHR14741:SF32">
    <property type="entry name" value="TRIMETHYLGUANOSINE SYNTHASE"/>
    <property type="match status" value="1"/>
</dbReference>
<name>A0A3N4IPP1_ASCIM</name>
<comment type="catalytic activity">
    <reaction evidence="6">
        <text>a 5'-end (N(7)-methyl 5'-triphosphoguanosine)-ribonucleoside in snRNA + S-adenosyl-L-methionine = a 5'-end (N(2),N(7)-dimethyl 5'-triphosphoguanosine)-ribonucleoside in snRNA + S-adenosyl-L-homocysteine + H(+)</text>
        <dbReference type="Rhea" id="RHEA:78471"/>
        <dbReference type="Rhea" id="RHEA-COMP:19085"/>
        <dbReference type="Rhea" id="RHEA-COMP:19087"/>
        <dbReference type="ChEBI" id="CHEBI:15378"/>
        <dbReference type="ChEBI" id="CHEBI:57856"/>
        <dbReference type="ChEBI" id="CHEBI:59789"/>
        <dbReference type="ChEBI" id="CHEBI:156461"/>
        <dbReference type="ChEBI" id="CHEBI:172880"/>
    </reaction>
    <physiologicalReaction direction="left-to-right" evidence="6">
        <dbReference type="Rhea" id="RHEA:78472"/>
    </physiologicalReaction>
</comment>
<dbReference type="Proteomes" id="UP000275078">
    <property type="component" value="Unassembled WGS sequence"/>
</dbReference>
<accession>A0A3N4IPP1</accession>
<feature type="compositionally biased region" description="Polar residues" evidence="8">
    <location>
        <begin position="55"/>
        <end position="65"/>
    </location>
</feature>
<dbReference type="STRING" id="1160509.A0A3N4IPP1"/>
<evidence type="ECO:0000313" key="10">
    <source>
        <dbReference type="Proteomes" id="UP000275078"/>
    </source>
</evidence>
<evidence type="ECO:0000256" key="3">
    <source>
        <dbReference type="ARBA" id="ARBA00047418"/>
    </source>
</evidence>
<evidence type="ECO:0000256" key="6">
    <source>
        <dbReference type="ARBA" id="ARBA00049075"/>
    </source>
</evidence>
<evidence type="ECO:0000256" key="7">
    <source>
        <dbReference type="ARBA" id="ARBA00049790"/>
    </source>
</evidence>
<evidence type="ECO:0000256" key="8">
    <source>
        <dbReference type="SAM" id="MobiDB-lite"/>
    </source>
</evidence>
<dbReference type="Gene3D" id="3.40.50.150">
    <property type="entry name" value="Vaccinia Virus protein VP39"/>
    <property type="match status" value="1"/>
</dbReference>
<comment type="catalytic activity">
    <reaction evidence="5">
        <text>a 5'-end (N(2),N(7)-dimethyl 5'-triphosphoguanosine)-ribonucleoside in snRNA + S-adenosyl-L-methionine = a 5'-end (N(2),N(2),N(7)-trimethyl 5'-triphosphoguanosine)-ribonucleoside in snRNA + S-adenosyl-L-homocysteine + H(+)</text>
        <dbReference type="Rhea" id="RHEA:78479"/>
        <dbReference type="Rhea" id="RHEA-COMP:19087"/>
        <dbReference type="Rhea" id="RHEA-COMP:19089"/>
        <dbReference type="ChEBI" id="CHEBI:15378"/>
        <dbReference type="ChEBI" id="CHEBI:57856"/>
        <dbReference type="ChEBI" id="CHEBI:59789"/>
        <dbReference type="ChEBI" id="CHEBI:167623"/>
        <dbReference type="ChEBI" id="CHEBI:172880"/>
    </reaction>
    <physiologicalReaction direction="left-to-right" evidence="5">
        <dbReference type="Rhea" id="RHEA:78480"/>
    </physiologicalReaction>
</comment>
<comment type="similarity">
    <text evidence="2">Belongs to the methyltransferase superfamily. Trimethylguanosine synthase family.</text>
</comment>